<keyword evidence="2" id="KW-1133">Transmembrane helix</keyword>
<dbReference type="Pfam" id="PF25917">
    <property type="entry name" value="BSH_RND"/>
    <property type="match status" value="1"/>
</dbReference>
<evidence type="ECO:0000256" key="1">
    <source>
        <dbReference type="SAM" id="Coils"/>
    </source>
</evidence>
<protein>
    <submittedName>
        <fullName evidence="4">Hemolysin secretion protein D</fullName>
    </submittedName>
</protein>
<dbReference type="Proteomes" id="UP000033774">
    <property type="component" value="Unassembled WGS sequence"/>
</dbReference>
<comment type="caution">
    <text evidence="4">The sequence shown here is derived from an EMBL/GenBank/DDBJ whole genome shotgun (WGS) entry which is preliminary data.</text>
</comment>
<evidence type="ECO:0000259" key="3">
    <source>
        <dbReference type="Pfam" id="PF25917"/>
    </source>
</evidence>
<dbReference type="OrthoDB" id="9778236at2"/>
<name>A0A0F3IR14_9PROT</name>
<dbReference type="GO" id="GO:0005886">
    <property type="term" value="C:plasma membrane"/>
    <property type="evidence" value="ECO:0007669"/>
    <property type="project" value="TreeGrafter"/>
</dbReference>
<gene>
    <name evidence="4" type="ORF">VZ95_13885</name>
</gene>
<keyword evidence="2" id="KW-0472">Membrane</keyword>
<dbReference type="EMBL" id="LAJY01000372">
    <property type="protein sequence ID" value="KJV09047.1"/>
    <property type="molecule type" value="Genomic_DNA"/>
</dbReference>
<keyword evidence="2" id="KW-0812">Transmembrane</keyword>
<dbReference type="Gene3D" id="2.40.30.170">
    <property type="match status" value="1"/>
</dbReference>
<reference evidence="4 5" key="1">
    <citation type="submission" date="2015-03" db="EMBL/GenBank/DDBJ databases">
        <title>Draft genome sequence of Elstera litoralis.</title>
        <authorList>
            <person name="Rahalkar M.C."/>
            <person name="Dhakephalkar P.K."/>
            <person name="Pore S.D."/>
            <person name="Arora P."/>
            <person name="Kapse N.G."/>
            <person name="Pandit P.S."/>
        </authorList>
    </citation>
    <scope>NUCLEOTIDE SEQUENCE [LARGE SCALE GENOMIC DNA]</scope>
    <source>
        <strain evidence="4 5">Dia-1</strain>
    </source>
</reference>
<proteinExistence type="predicted"/>
<dbReference type="RefSeq" id="WP_045776387.1">
    <property type="nucleotide sequence ID" value="NZ_LAJY01000372.1"/>
</dbReference>
<accession>A0A0F3IR14</accession>
<dbReference type="Gene3D" id="2.40.50.100">
    <property type="match status" value="1"/>
</dbReference>
<dbReference type="PANTHER" id="PTHR30438">
    <property type="entry name" value="36 KDA ANTIGEN-RELATED"/>
    <property type="match status" value="1"/>
</dbReference>
<dbReference type="InterPro" id="IPR058625">
    <property type="entry name" value="MdtA-like_BSH"/>
</dbReference>
<dbReference type="AlphaFoldDB" id="A0A0F3IR14"/>
<evidence type="ECO:0000256" key="2">
    <source>
        <dbReference type="SAM" id="Phobius"/>
    </source>
</evidence>
<feature type="transmembrane region" description="Helical" evidence="2">
    <location>
        <begin position="6"/>
        <end position="24"/>
    </location>
</feature>
<dbReference type="Gene3D" id="1.10.287.470">
    <property type="entry name" value="Helix hairpin bin"/>
    <property type="match status" value="1"/>
</dbReference>
<feature type="coiled-coil region" evidence="1">
    <location>
        <begin position="82"/>
        <end position="109"/>
    </location>
</feature>
<evidence type="ECO:0000313" key="5">
    <source>
        <dbReference type="Proteomes" id="UP000033774"/>
    </source>
</evidence>
<keyword evidence="5" id="KW-1185">Reference proteome</keyword>
<dbReference type="SUPFAM" id="SSF111369">
    <property type="entry name" value="HlyD-like secretion proteins"/>
    <property type="match status" value="1"/>
</dbReference>
<evidence type="ECO:0000313" key="4">
    <source>
        <dbReference type="EMBL" id="KJV09047.1"/>
    </source>
</evidence>
<organism evidence="4 5">
    <name type="scientific">Elstera litoralis</name>
    <dbReference type="NCBI Taxonomy" id="552518"/>
    <lineage>
        <taxon>Bacteria</taxon>
        <taxon>Pseudomonadati</taxon>
        <taxon>Pseudomonadota</taxon>
        <taxon>Alphaproteobacteria</taxon>
        <taxon>Rhodospirillales</taxon>
        <taxon>Rhodospirillaceae</taxon>
        <taxon>Elstera</taxon>
    </lineage>
</organism>
<sequence length="333" mass="36016">MRILKYLGLLILVAAVGGGGYWAYRTYYKPKAAIPPGIIGSNGRIEANETDLSAKFAGRLVEVLVQEGDMVKAGDVVARIDTADLEAALRAAEANVRQAEKAEAEANAQITLRKSELTLADQELDRAVALIAKGNVTQQRVDQTRNQRRTAAAALEAARSRVDASHEAISAARAEADRLRTQVGDGVLKSPVSGRVLYRLAEPGEVLAGGGKVLTLLDLSSVYMTLFLPTTETGILAMGAEGRIVLDALPDRAIPANVSFISARAQFTPRQVETKSERDRMMYRIKIRVPEALVQQYLEYVKTGLTGMGYVKLDPKAVWPAWLQSDLTQPAGS</sequence>
<keyword evidence="1" id="KW-0175">Coiled coil</keyword>
<feature type="domain" description="Multidrug resistance protein MdtA-like barrel-sandwich hybrid" evidence="3">
    <location>
        <begin position="50"/>
        <end position="200"/>
    </location>
</feature>
<dbReference type="PANTHER" id="PTHR30438:SF2">
    <property type="entry name" value="MEMBRANE PROTEIN"/>
    <property type="match status" value="1"/>
</dbReference>